<organism evidence="2 3">
    <name type="scientific">Lithospermum erythrorhizon</name>
    <name type="common">Purple gromwell</name>
    <name type="synonym">Lithospermum officinale var. erythrorhizon</name>
    <dbReference type="NCBI Taxonomy" id="34254"/>
    <lineage>
        <taxon>Eukaryota</taxon>
        <taxon>Viridiplantae</taxon>
        <taxon>Streptophyta</taxon>
        <taxon>Embryophyta</taxon>
        <taxon>Tracheophyta</taxon>
        <taxon>Spermatophyta</taxon>
        <taxon>Magnoliopsida</taxon>
        <taxon>eudicotyledons</taxon>
        <taxon>Gunneridae</taxon>
        <taxon>Pentapetalae</taxon>
        <taxon>asterids</taxon>
        <taxon>lamiids</taxon>
        <taxon>Boraginales</taxon>
        <taxon>Boraginaceae</taxon>
        <taxon>Boraginoideae</taxon>
        <taxon>Lithospermeae</taxon>
        <taxon>Lithospermum</taxon>
    </lineage>
</organism>
<protein>
    <submittedName>
        <fullName evidence="2">Uncharacterized protein</fullName>
    </submittedName>
</protein>
<reference evidence="2 3" key="1">
    <citation type="submission" date="2024-01" db="EMBL/GenBank/DDBJ databases">
        <title>The complete chloroplast genome sequence of Lithospermum erythrorhizon: insights into the phylogenetic relationship among Boraginaceae species and the maternal lineages of purple gromwells.</title>
        <authorList>
            <person name="Okada T."/>
            <person name="Watanabe K."/>
        </authorList>
    </citation>
    <scope>NUCLEOTIDE SEQUENCE [LARGE SCALE GENOMIC DNA]</scope>
</reference>
<proteinExistence type="predicted"/>
<dbReference type="EMBL" id="BAABME010024769">
    <property type="protein sequence ID" value="GAA0170839.1"/>
    <property type="molecule type" value="Genomic_DNA"/>
</dbReference>
<keyword evidence="1" id="KW-0472">Membrane</keyword>
<evidence type="ECO:0000313" key="2">
    <source>
        <dbReference type="EMBL" id="GAA0170839.1"/>
    </source>
</evidence>
<accession>A0AAV3R389</accession>
<gene>
    <name evidence="2" type="ORF">LIER_41031</name>
</gene>
<evidence type="ECO:0000256" key="1">
    <source>
        <dbReference type="SAM" id="Phobius"/>
    </source>
</evidence>
<keyword evidence="1" id="KW-0812">Transmembrane</keyword>
<sequence>MADQVDSSEPLLKPYDGAEQPNRRIQTMFKVMEEVKKLLAIAFPMILTGLLVYGKSMISTMPYGAKQLPLISQYTPMDYIDLVDHRNSSFTFLAICKASTHTLRSRSNCGDFCFDSSQRLHSKPVAGMFHPPIEDLHENSTQDHPSYAQRRDLSSFAYSNQLSSAVQIQAWYQRHCTCCWDH</sequence>
<keyword evidence="1" id="KW-1133">Transmembrane helix</keyword>
<dbReference type="AlphaFoldDB" id="A0AAV3R389"/>
<comment type="caution">
    <text evidence="2">The sequence shown here is derived from an EMBL/GenBank/DDBJ whole genome shotgun (WGS) entry which is preliminary data.</text>
</comment>
<dbReference type="Proteomes" id="UP001454036">
    <property type="component" value="Unassembled WGS sequence"/>
</dbReference>
<feature type="transmembrane region" description="Helical" evidence="1">
    <location>
        <begin position="38"/>
        <end position="54"/>
    </location>
</feature>
<keyword evidence="3" id="KW-1185">Reference proteome</keyword>
<name>A0AAV3R389_LITER</name>
<evidence type="ECO:0000313" key="3">
    <source>
        <dbReference type="Proteomes" id="UP001454036"/>
    </source>
</evidence>